<protein>
    <recommendedName>
        <fullName evidence="6">Major facilitator superfamily (MFS) profile domain-containing protein</fullName>
    </recommendedName>
</protein>
<accession>A0A8J2KZR3</accession>
<dbReference type="GO" id="GO:0016020">
    <property type="term" value="C:membrane"/>
    <property type="evidence" value="ECO:0007669"/>
    <property type="project" value="UniProtKB-SubCell"/>
</dbReference>
<dbReference type="InterPro" id="IPR020846">
    <property type="entry name" value="MFS_dom"/>
</dbReference>
<dbReference type="Pfam" id="PF00083">
    <property type="entry name" value="Sugar_tr"/>
    <property type="match status" value="1"/>
</dbReference>
<sequence>MAGMMTGALLSSLISDNFGRTRGFLFVTFGMGIFGSLPSLSVSPIMYAVARFFAGFGMG</sequence>
<dbReference type="AlphaFoldDB" id="A0A8J2KZR3"/>
<feature type="domain" description="Major facilitator superfamily (MFS) profile" evidence="6">
    <location>
        <begin position="1"/>
        <end position="59"/>
    </location>
</feature>
<dbReference type="InterPro" id="IPR005828">
    <property type="entry name" value="MFS_sugar_transport-like"/>
</dbReference>
<dbReference type="Proteomes" id="UP000708208">
    <property type="component" value="Unassembled WGS sequence"/>
</dbReference>
<evidence type="ECO:0000259" key="6">
    <source>
        <dbReference type="PROSITE" id="PS50850"/>
    </source>
</evidence>
<evidence type="ECO:0000313" key="7">
    <source>
        <dbReference type="EMBL" id="CAG7823731.1"/>
    </source>
</evidence>
<dbReference type="PROSITE" id="PS50850">
    <property type="entry name" value="MFS"/>
    <property type="match status" value="1"/>
</dbReference>
<evidence type="ECO:0000256" key="2">
    <source>
        <dbReference type="ARBA" id="ARBA00022692"/>
    </source>
</evidence>
<keyword evidence="2 5" id="KW-0812">Transmembrane</keyword>
<evidence type="ECO:0000256" key="3">
    <source>
        <dbReference type="ARBA" id="ARBA00022989"/>
    </source>
</evidence>
<organism evidence="7 8">
    <name type="scientific">Allacma fusca</name>
    <dbReference type="NCBI Taxonomy" id="39272"/>
    <lineage>
        <taxon>Eukaryota</taxon>
        <taxon>Metazoa</taxon>
        <taxon>Ecdysozoa</taxon>
        <taxon>Arthropoda</taxon>
        <taxon>Hexapoda</taxon>
        <taxon>Collembola</taxon>
        <taxon>Symphypleona</taxon>
        <taxon>Sminthuridae</taxon>
        <taxon>Allacma</taxon>
    </lineage>
</organism>
<dbReference type="GO" id="GO:0022857">
    <property type="term" value="F:transmembrane transporter activity"/>
    <property type="evidence" value="ECO:0007669"/>
    <property type="project" value="InterPro"/>
</dbReference>
<keyword evidence="8" id="KW-1185">Reference proteome</keyword>
<keyword evidence="3 5" id="KW-1133">Transmembrane helix</keyword>
<gene>
    <name evidence="7" type="ORF">AFUS01_LOCUS33932</name>
</gene>
<dbReference type="EMBL" id="CAJVCH010530405">
    <property type="protein sequence ID" value="CAG7823731.1"/>
    <property type="molecule type" value="Genomic_DNA"/>
</dbReference>
<feature type="non-terminal residue" evidence="7">
    <location>
        <position position="1"/>
    </location>
</feature>
<feature type="transmembrane region" description="Helical" evidence="5">
    <location>
        <begin position="29"/>
        <end position="50"/>
    </location>
</feature>
<name>A0A8J2KZR3_9HEXA</name>
<reference evidence="7" key="1">
    <citation type="submission" date="2021-06" db="EMBL/GenBank/DDBJ databases">
        <authorList>
            <person name="Hodson N. C."/>
            <person name="Mongue J. A."/>
            <person name="Jaron S. K."/>
        </authorList>
    </citation>
    <scope>NUCLEOTIDE SEQUENCE</scope>
</reference>
<proteinExistence type="predicted"/>
<keyword evidence="4 5" id="KW-0472">Membrane</keyword>
<dbReference type="OrthoDB" id="7675309at2759"/>
<comment type="subcellular location">
    <subcellularLocation>
        <location evidence="1">Membrane</location>
        <topology evidence="1">Multi-pass membrane protein</topology>
    </subcellularLocation>
</comment>
<evidence type="ECO:0000256" key="5">
    <source>
        <dbReference type="SAM" id="Phobius"/>
    </source>
</evidence>
<evidence type="ECO:0000313" key="8">
    <source>
        <dbReference type="Proteomes" id="UP000708208"/>
    </source>
</evidence>
<evidence type="ECO:0000256" key="1">
    <source>
        <dbReference type="ARBA" id="ARBA00004141"/>
    </source>
</evidence>
<evidence type="ECO:0000256" key="4">
    <source>
        <dbReference type="ARBA" id="ARBA00023136"/>
    </source>
</evidence>
<comment type="caution">
    <text evidence="7">The sequence shown here is derived from an EMBL/GenBank/DDBJ whole genome shotgun (WGS) entry which is preliminary data.</text>
</comment>